<proteinExistence type="predicted"/>
<gene>
    <name evidence="1" type="ORF">Q8W34_07330</name>
</gene>
<reference evidence="1" key="1">
    <citation type="submission" date="2023-07" db="EMBL/GenBank/DDBJ databases">
        <title>Genome content predicts the carbon catabolic preferences of heterotrophic bacteria.</title>
        <authorList>
            <person name="Gralka M."/>
        </authorList>
    </citation>
    <scope>NUCLEOTIDE SEQUENCE</scope>
    <source>
        <strain evidence="1">4G09</strain>
    </source>
</reference>
<dbReference type="Proteomes" id="UP001177212">
    <property type="component" value="Unassembled WGS sequence"/>
</dbReference>
<sequence>MMAIQLEGDIVCMPDGTTHWDQLNSNPFFKIVLTEVSPDTALTDDSSCYKLMGVNYYKDERYQFIDGAWCLCKPISFIAGDALFYPEHMRLKEITRARYYDGVTRINTVFGYGYLLGRESNRVSRYVVDLDENPFSFNPVCLMPVDVL</sequence>
<dbReference type="RefSeq" id="WP_305471719.1">
    <property type="nucleotide sequence ID" value="NZ_JAUYVT010000004.1"/>
</dbReference>
<keyword evidence="2" id="KW-1185">Reference proteome</keyword>
<accession>A0ABT9FCD7</accession>
<evidence type="ECO:0000313" key="2">
    <source>
        <dbReference type="Proteomes" id="UP001177212"/>
    </source>
</evidence>
<dbReference type="EMBL" id="JAUYVT010000004">
    <property type="protein sequence ID" value="MDP2564442.1"/>
    <property type="molecule type" value="Genomic_DNA"/>
</dbReference>
<comment type="caution">
    <text evidence="1">The sequence shown here is derived from an EMBL/GenBank/DDBJ whole genome shotgun (WGS) entry which is preliminary data.</text>
</comment>
<evidence type="ECO:0000313" key="1">
    <source>
        <dbReference type="EMBL" id="MDP2564442.1"/>
    </source>
</evidence>
<name>A0ABT9FCD7_9GAMM</name>
<organism evidence="1 2">
    <name type="scientific">Pseudoalteromonas marina</name>
    <dbReference type="NCBI Taxonomy" id="267375"/>
    <lineage>
        <taxon>Bacteria</taxon>
        <taxon>Pseudomonadati</taxon>
        <taxon>Pseudomonadota</taxon>
        <taxon>Gammaproteobacteria</taxon>
        <taxon>Alteromonadales</taxon>
        <taxon>Pseudoalteromonadaceae</taxon>
        <taxon>Pseudoalteromonas</taxon>
    </lineage>
</organism>
<protein>
    <submittedName>
        <fullName evidence="1">Uncharacterized protein</fullName>
    </submittedName>
</protein>